<keyword evidence="2" id="KW-0175">Coiled coil</keyword>
<dbReference type="Gene3D" id="3.90.1530.30">
    <property type="match status" value="1"/>
</dbReference>
<feature type="region of interest" description="Disordered" evidence="3">
    <location>
        <begin position="1"/>
        <end position="31"/>
    </location>
</feature>
<dbReference type="AlphaFoldDB" id="A0A6B3STK3"/>
<feature type="compositionally biased region" description="Basic and acidic residues" evidence="3">
    <location>
        <begin position="1"/>
        <end position="12"/>
    </location>
</feature>
<evidence type="ECO:0000256" key="2">
    <source>
        <dbReference type="SAM" id="Coils"/>
    </source>
</evidence>
<evidence type="ECO:0000313" key="6">
    <source>
        <dbReference type="Proteomes" id="UP000482155"/>
    </source>
</evidence>
<feature type="coiled-coil region" evidence="2">
    <location>
        <begin position="36"/>
        <end position="63"/>
    </location>
</feature>
<dbReference type="SUPFAM" id="SSF110849">
    <property type="entry name" value="ParB/Sulfiredoxin"/>
    <property type="match status" value="1"/>
</dbReference>
<gene>
    <name evidence="5" type="ORF">G3574_23170</name>
</gene>
<organism evidence="5 6">
    <name type="scientific">Noviherbaspirillum galbum</name>
    <dbReference type="NCBI Taxonomy" id="2709383"/>
    <lineage>
        <taxon>Bacteria</taxon>
        <taxon>Pseudomonadati</taxon>
        <taxon>Pseudomonadota</taxon>
        <taxon>Betaproteobacteria</taxon>
        <taxon>Burkholderiales</taxon>
        <taxon>Oxalobacteraceae</taxon>
        <taxon>Noviherbaspirillum</taxon>
    </lineage>
</organism>
<dbReference type="Pfam" id="PF02195">
    <property type="entry name" value="ParB_N"/>
    <property type="match status" value="1"/>
</dbReference>
<dbReference type="InterPro" id="IPR036086">
    <property type="entry name" value="ParB/Sulfiredoxin_sf"/>
</dbReference>
<name>A0A6B3STK3_9BURK</name>
<evidence type="ECO:0000313" key="5">
    <source>
        <dbReference type="EMBL" id="NEX63994.1"/>
    </source>
</evidence>
<dbReference type="RefSeq" id="WP_163967922.1">
    <property type="nucleotide sequence ID" value="NZ_JAAIVB010000078.1"/>
</dbReference>
<dbReference type="InterPro" id="IPR050336">
    <property type="entry name" value="Chromosome_partition/occlusion"/>
</dbReference>
<dbReference type="Proteomes" id="UP000482155">
    <property type="component" value="Unassembled WGS sequence"/>
</dbReference>
<dbReference type="PANTHER" id="PTHR33375">
    <property type="entry name" value="CHROMOSOME-PARTITIONING PROTEIN PARB-RELATED"/>
    <property type="match status" value="1"/>
</dbReference>
<dbReference type="InterPro" id="IPR004437">
    <property type="entry name" value="ParB/RepB/Spo0J"/>
</dbReference>
<sequence>MSIKDRLSRKTEGLVVPNKSDAAAAPTPLRTSPGQMLMVNSLMKESNEKLAKLEAQLKDFEGTLPVRLIDANDVVPSRWANRDAQGFDTPEFAALREEIASGDGNVQPIKVRPLKDQAGKYEIVFGHRRHRACLELGKPVLAMVEEVSDTELFKEMDRENRSRLDLSPWEQGMMYRRALDEKLFSSQEQLARELGVDAGNVSKALKLAALDKVIVEAFKSPLDLQYRWAKPLLEASQRDSALVASRADELRKNGVGTLAPKDVYEYLIGAEPKQRDDVLLAVDGVVKGRLSRGKDEVMIRFEKGTLNDRRFEELREILNEWLGS</sequence>
<evidence type="ECO:0000256" key="3">
    <source>
        <dbReference type="SAM" id="MobiDB-lite"/>
    </source>
</evidence>
<evidence type="ECO:0000256" key="1">
    <source>
        <dbReference type="ARBA" id="ARBA00006295"/>
    </source>
</evidence>
<dbReference type="NCBIfam" id="TIGR00180">
    <property type="entry name" value="parB_part"/>
    <property type="match status" value="1"/>
</dbReference>
<dbReference type="EMBL" id="JAAIVB010000078">
    <property type="protein sequence ID" value="NEX63994.1"/>
    <property type="molecule type" value="Genomic_DNA"/>
</dbReference>
<dbReference type="GO" id="GO:0005694">
    <property type="term" value="C:chromosome"/>
    <property type="evidence" value="ECO:0007669"/>
    <property type="project" value="TreeGrafter"/>
</dbReference>
<dbReference type="InterPro" id="IPR037972">
    <property type="entry name" value="RepB_N"/>
</dbReference>
<feature type="domain" description="ParB-like N-terminal" evidence="4">
    <location>
        <begin position="67"/>
        <end position="161"/>
    </location>
</feature>
<reference evidence="5 6" key="1">
    <citation type="submission" date="2020-02" db="EMBL/GenBank/DDBJ databases">
        <authorList>
            <person name="Kim M.K."/>
        </authorList>
    </citation>
    <scope>NUCLEOTIDE SEQUENCE [LARGE SCALE GENOMIC DNA]</scope>
    <source>
        <strain evidence="5 6">17J57-3</strain>
    </source>
</reference>
<comment type="caution">
    <text evidence="5">The sequence shown here is derived from an EMBL/GenBank/DDBJ whole genome shotgun (WGS) entry which is preliminary data.</text>
</comment>
<proteinExistence type="inferred from homology"/>
<protein>
    <submittedName>
        <fullName evidence="5">ParB/RepB/Spo0J family partition protein</fullName>
    </submittedName>
</protein>
<dbReference type="SMART" id="SM00470">
    <property type="entry name" value="ParB"/>
    <property type="match status" value="1"/>
</dbReference>
<dbReference type="SUPFAM" id="SSF109709">
    <property type="entry name" value="KorB DNA-binding domain-like"/>
    <property type="match status" value="1"/>
</dbReference>
<dbReference type="CDD" id="cd16405">
    <property type="entry name" value="RepB_like_N"/>
    <property type="match status" value="1"/>
</dbReference>
<dbReference type="GO" id="GO:0007059">
    <property type="term" value="P:chromosome segregation"/>
    <property type="evidence" value="ECO:0007669"/>
    <property type="project" value="UniProtKB-KW"/>
</dbReference>
<dbReference type="Gene3D" id="1.10.10.2830">
    <property type="match status" value="1"/>
</dbReference>
<dbReference type="PANTHER" id="PTHR33375:SF1">
    <property type="entry name" value="CHROMOSOME-PARTITIONING PROTEIN PARB-RELATED"/>
    <property type="match status" value="1"/>
</dbReference>
<comment type="similarity">
    <text evidence="1">Belongs to the ParB family.</text>
</comment>
<evidence type="ECO:0000259" key="4">
    <source>
        <dbReference type="SMART" id="SM00470"/>
    </source>
</evidence>
<dbReference type="GO" id="GO:0003677">
    <property type="term" value="F:DNA binding"/>
    <property type="evidence" value="ECO:0007669"/>
    <property type="project" value="InterPro"/>
</dbReference>
<accession>A0A6B3STK3</accession>
<dbReference type="InterPro" id="IPR003115">
    <property type="entry name" value="ParB_N"/>
</dbReference>
<keyword evidence="6" id="KW-1185">Reference proteome</keyword>